<dbReference type="STRING" id="917.SAMN05216326_11146"/>
<name>A0A1H8AQN9_9PROT</name>
<evidence type="ECO:0000313" key="2">
    <source>
        <dbReference type="EMBL" id="SET07893.1"/>
    </source>
</evidence>
<dbReference type="EMBL" id="FOIA01000011">
    <property type="protein sequence ID" value="SET07893.1"/>
    <property type="molecule type" value="Genomic_DNA"/>
</dbReference>
<dbReference type="OrthoDB" id="9797854at2"/>
<evidence type="ECO:0000313" key="1">
    <source>
        <dbReference type="EMBL" id="SEM72128.1"/>
    </source>
</evidence>
<dbReference type="AlphaFoldDB" id="A0A1H8AQN9"/>
<evidence type="ECO:0000313" key="4">
    <source>
        <dbReference type="Proteomes" id="UP000199459"/>
    </source>
</evidence>
<proteinExistence type="predicted"/>
<dbReference type="Proteomes" id="UP000199345">
    <property type="component" value="Unassembled WGS sequence"/>
</dbReference>
<dbReference type="RefSeq" id="WP_090627150.1">
    <property type="nucleotide sequence ID" value="NZ_FOCP01000001.1"/>
</dbReference>
<reference evidence="3" key="1">
    <citation type="submission" date="2016-10" db="EMBL/GenBank/DDBJ databases">
        <authorList>
            <person name="Varghese N."/>
            <person name="Submissions S."/>
        </authorList>
    </citation>
    <scope>NUCLEOTIDE SEQUENCE [LARGE SCALE GENOMIC DNA]</scope>
    <source>
        <strain evidence="3">Nm71</strain>
    </source>
</reference>
<protein>
    <submittedName>
        <fullName evidence="1">Uncharacterized protein</fullName>
    </submittedName>
</protein>
<reference evidence="1 4" key="2">
    <citation type="submission" date="2016-10" db="EMBL/GenBank/DDBJ databases">
        <authorList>
            <person name="de Groot N.N."/>
        </authorList>
    </citation>
    <scope>NUCLEOTIDE SEQUENCE [LARGE SCALE GENOMIC DNA]</scope>
    <source>
        <strain evidence="1 4">Nm22</strain>
        <strain evidence="2">Nm71</strain>
    </source>
</reference>
<evidence type="ECO:0000313" key="3">
    <source>
        <dbReference type="Proteomes" id="UP000199345"/>
    </source>
</evidence>
<gene>
    <name evidence="1" type="ORF">SAMN05216325_101242</name>
    <name evidence="2" type="ORF">SAMN05216326_11146</name>
</gene>
<sequence>MQYLLVKFREDRDVVVDGHILGVTNRVIELEEGLHTISLAEPYDFMPDKYEIPVINSTVVNPVEVEFN</sequence>
<organism evidence="1 4">
    <name type="scientific">Nitrosomonas marina</name>
    <dbReference type="NCBI Taxonomy" id="917"/>
    <lineage>
        <taxon>Bacteria</taxon>
        <taxon>Pseudomonadati</taxon>
        <taxon>Pseudomonadota</taxon>
        <taxon>Betaproteobacteria</taxon>
        <taxon>Nitrosomonadales</taxon>
        <taxon>Nitrosomonadaceae</taxon>
        <taxon>Nitrosomonas</taxon>
    </lineage>
</organism>
<dbReference type="EMBL" id="FOCP01000001">
    <property type="protein sequence ID" value="SEM72128.1"/>
    <property type="molecule type" value="Genomic_DNA"/>
</dbReference>
<keyword evidence="3" id="KW-1185">Reference proteome</keyword>
<accession>A0A1H8AQN9</accession>
<dbReference type="Proteomes" id="UP000199459">
    <property type="component" value="Unassembled WGS sequence"/>
</dbReference>